<gene>
    <name evidence="1" type="ORF">E5988_07680</name>
</gene>
<dbReference type="Proteomes" id="UP000308038">
    <property type="component" value="Unassembled WGS sequence"/>
</dbReference>
<evidence type="ECO:0000313" key="2">
    <source>
        <dbReference type="Proteomes" id="UP000308038"/>
    </source>
</evidence>
<dbReference type="Pfam" id="PF12487">
    <property type="entry name" value="DUF3703"/>
    <property type="match status" value="1"/>
</dbReference>
<sequence>MTDVPKSRLRELVGLELERHDASAAIGDTGAAWWALERAHILSQPDLPLHLRVHWTMLGYAVRQRDLREVAGQTLRLALAPIGSLTGRIPVGNTGRSNVSAFEAMPIPADLRAAIDAETRP</sequence>
<evidence type="ECO:0000313" key="1">
    <source>
        <dbReference type="EMBL" id="THG40678.1"/>
    </source>
</evidence>
<organism evidence="1 2">
    <name type="scientific">Sphingomonas olei</name>
    <dbReference type="NCBI Taxonomy" id="1886787"/>
    <lineage>
        <taxon>Bacteria</taxon>
        <taxon>Pseudomonadati</taxon>
        <taxon>Pseudomonadota</taxon>
        <taxon>Alphaproteobacteria</taxon>
        <taxon>Sphingomonadales</taxon>
        <taxon>Sphingomonadaceae</taxon>
        <taxon>Sphingomonas</taxon>
    </lineage>
</organism>
<dbReference type="EMBL" id="SSTI01000004">
    <property type="protein sequence ID" value="THG40678.1"/>
    <property type="molecule type" value="Genomic_DNA"/>
</dbReference>
<reference evidence="1 2" key="1">
    <citation type="submission" date="2019-04" db="EMBL/GenBank/DDBJ databases">
        <title>Microbes associate with the intestines of laboratory mice.</title>
        <authorList>
            <person name="Navarre W."/>
            <person name="Wong E."/>
            <person name="Huang K.C."/>
            <person name="Tropini C."/>
            <person name="Ng K."/>
            <person name="Yu B."/>
        </authorList>
    </citation>
    <scope>NUCLEOTIDE SEQUENCE [LARGE SCALE GENOMIC DNA]</scope>
    <source>
        <strain evidence="1 2">NM83_B4-11</strain>
    </source>
</reference>
<comment type="caution">
    <text evidence="1">The sequence shown here is derived from an EMBL/GenBank/DDBJ whole genome shotgun (WGS) entry which is preliminary data.</text>
</comment>
<dbReference type="InterPro" id="IPR022172">
    <property type="entry name" value="DUF3703"/>
</dbReference>
<accession>A0ABY2QJP2</accession>
<keyword evidence="2" id="KW-1185">Reference proteome</keyword>
<proteinExistence type="predicted"/>
<name>A0ABY2QJP2_9SPHN</name>
<protein>
    <submittedName>
        <fullName evidence="1">DUF3703 domain-containing protein</fullName>
    </submittedName>
</protein>
<dbReference type="RefSeq" id="WP_136451289.1">
    <property type="nucleotide sequence ID" value="NZ_SSTI01000004.1"/>
</dbReference>